<feature type="coiled-coil region" evidence="6">
    <location>
        <begin position="409"/>
        <end position="490"/>
    </location>
</feature>
<sequence>MFLKELEIYGFKSFAKRTKLSFNSGITAIVGPNGCGKSNITDAIRWVLGEQNIRSLRGKQLIDIVFSGNHKEKPLNMAEVSLTLNNSEKILPVVWEEINIKRRIYRSGETENFINGFPCKLKDIQEIFMNTGLSKNAYSIVAQGEIDFILSAKPSDRGYLFEEAASISKYKYEKEKILKNIEEIHNNLDKVFNIISEIKNQLVILEEEAKHLKNYKIGQEKIRDLELFLIYQKYDLYRTNLSKINKIIEKYKQDKCEIIKKIEEKELAINALNIDLMKLNREQEKYKDENYEINNRNKLYQNKLDLIAQKKIDLEKRLIYLKKEVKNISQKISTSNQNKEKVNLSVLEINQKLEDFNNKLNYLNREYIKKTKFINSINLLNNNFKKILKNLSEKESFLKEKKIKYETTLKVININLEKIKEKKKFLENQLKVLIMKENDFRNVTIKKSRNIKGIQQKLNEDKIKEIENNLKKIQLDLEKDKQSVKLKEERRDILKKILDNNILKNDNKIEMFCFKYSQEYPNNICKKLIKIIDQIPSKYEKVIEIALKESLNSIVVSNISTALNIISLLSKNELNEIKLISLDLIKKTKIFSNNQIKISDENIYGFADQIITYSQEYQELFKVLLGHVLIVKDIQSALNFSKEYLGIYKIISLDGMVIDLDGSVSIYLNSMNGQENIFYLEKEIKKLDEEIEDLHTQIIKNKNYIEKYNNIYNSWLEENNKIKKLLQQNEKENADSINNLNEIVLAIHKLKDNLKDILNEEKNILEEKRNILKKCYTFKKDHNTISEYKINIKNLMQNISIIINKRDNHINNIIKNINDVKSLILINKEKLINLSEKKEDVSSYKNEYLLEWEEKKNLIEEYTKNLIKMSKNIEEFSVQIDNQSKSNTLSLKKIEQIKITVQNKSNLLKSTLPEKNNQQKLNELIKDKQHKEEILKVQYQEKYDNLEKEVNKNYNLPLEKLQFYKNVSTSQKEANQQVDILREDILKMGQINFDAESKYNNQLQRYNLLSEKYNKIGEAKKYLKILISEIDQIAMERFKETFNRVRLYFNEIFKKIFSGGEGDLILNFNKNILQSEIDIIAHPPEKKMQNIELLSSGEKALTAIALLFALWKVNPSPFCFFDEIDTSLDEINAEKLASLLKGEDLNKSQLIIITHQKSTMEAADTLYGITMEESGISKLVSVKF</sequence>
<dbReference type="HAMAP" id="MF_01894">
    <property type="entry name" value="Smc_prok"/>
    <property type="match status" value="1"/>
</dbReference>
<dbReference type="Gene3D" id="3.30.70.1620">
    <property type="match status" value="1"/>
</dbReference>
<gene>
    <name evidence="6 8" type="primary">smc</name>
    <name evidence="8" type="ORF">COZ07_01580</name>
</gene>
<reference evidence="8 9" key="1">
    <citation type="submission" date="2017-09" db="EMBL/GenBank/DDBJ databases">
        <title>Depth-based differentiation of microbial function through sediment-hosted aquifers and enrichment of novel symbionts in the deep terrestrial subsurface.</title>
        <authorList>
            <person name="Probst A.J."/>
            <person name="Ladd B."/>
            <person name="Jarett J.K."/>
            <person name="Geller-Mcgrath D.E."/>
            <person name="Sieber C.M."/>
            <person name="Emerson J.B."/>
            <person name="Anantharaman K."/>
            <person name="Thomas B.C."/>
            <person name="Malmstrom R."/>
            <person name="Stieglmeier M."/>
            <person name="Klingl A."/>
            <person name="Woyke T."/>
            <person name="Ryan C.M."/>
            <person name="Banfield J.F."/>
        </authorList>
    </citation>
    <scope>NUCLEOTIDE SEQUENCE [LARGE SCALE GENOMIC DNA]</scope>
    <source>
        <strain evidence="8">CG_4_10_14_3_um_filter_34_13</strain>
    </source>
</reference>
<feature type="domain" description="SMC hinge" evidence="7">
    <location>
        <begin position="522"/>
        <end position="641"/>
    </location>
</feature>
<comment type="function">
    <text evidence="6">Required for chromosome condensation and partitioning.</text>
</comment>
<dbReference type="Pfam" id="PF06470">
    <property type="entry name" value="SMC_hinge"/>
    <property type="match status" value="1"/>
</dbReference>
<evidence type="ECO:0000256" key="6">
    <source>
        <dbReference type="HAMAP-Rule" id="MF_01894"/>
    </source>
</evidence>
<evidence type="ECO:0000256" key="1">
    <source>
        <dbReference type="ARBA" id="ARBA00022490"/>
    </source>
</evidence>
<evidence type="ECO:0000313" key="8">
    <source>
        <dbReference type="EMBL" id="PIY33589.1"/>
    </source>
</evidence>
<comment type="subunit">
    <text evidence="6">Homodimer.</text>
</comment>
<dbReference type="GO" id="GO:0007059">
    <property type="term" value="P:chromosome segregation"/>
    <property type="evidence" value="ECO:0007669"/>
    <property type="project" value="UniProtKB-UniRule"/>
</dbReference>
<keyword evidence="5 6" id="KW-0238">DNA-binding</keyword>
<name>A0A2M7PSK1_9BACT</name>
<dbReference type="GO" id="GO:0016887">
    <property type="term" value="F:ATP hydrolysis activity"/>
    <property type="evidence" value="ECO:0007669"/>
    <property type="project" value="InterPro"/>
</dbReference>
<feature type="coiled-coil region" evidence="6">
    <location>
        <begin position="677"/>
        <end position="775"/>
    </location>
</feature>
<comment type="domain">
    <text evidence="6">Contains large globular domains required for ATP hydrolysis at each terminus and a third globular domain forming a flexible hinge near the middle of the molecule. These domains are separated by coiled-coil structures.</text>
</comment>
<accession>A0A2M7PSK1</accession>
<dbReference type="GO" id="GO:0007062">
    <property type="term" value="P:sister chromatid cohesion"/>
    <property type="evidence" value="ECO:0007669"/>
    <property type="project" value="InterPro"/>
</dbReference>
<dbReference type="RefSeq" id="WP_406606853.1">
    <property type="nucleotide sequence ID" value="NZ_PFKO01000057.1"/>
</dbReference>
<dbReference type="SUPFAM" id="SSF75553">
    <property type="entry name" value="Smc hinge domain"/>
    <property type="match status" value="1"/>
</dbReference>
<comment type="subcellular location">
    <subcellularLocation>
        <location evidence="6">Cytoplasm</location>
    </subcellularLocation>
</comment>
<dbReference type="GO" id="GO:0005694">
    <property type="term" value="C:chromosome"/>
    <property type="evidence" value="ECO:0007669"/>
    <property type="project" value="InterPro"/>
</dbReference>
<dbReference type="NCBIfam" id="TIGR02168">
    <property type="entry name" value="SMC_prok_B"/>
    <property type="match status" value="1"/>
</dbReference>
<keyword evidence="4 6" id="KW-0175">Coiled coil</keyword>
<dbReference type="SMART" id="SM00968">
    <property type="entry name" value="SMC_hinge"/>
    <property type="match status" value="1"/>
</dbReference>
<dbReference type="InterPro" id="IPR024704">
    <property type="entry name" value="SMC"/>
</dbReference>
<comment type="caution">
    <text evidence="8">The sequence shown here is derived from an EMBL/GenBank/DDBJ whole genome shotgun (WGS) entry which is preliminary data.</text>
</comment>
<dbReference type="SUPFAM" id="SSF52540">
    <property type="entry name" value="P-loop containing nucleoside triphosphate hydrolases"/>
    <property type="match status" value="1"/>
</dbReference>
<dbReference type="Pfam" id="PF02463">
    <property type="entry name" value="SMC_N"/>
    <property type="match status" value="1"/>
</dbReference>
<dbReference type="InterPro" id="IPR036277">
    <property type="entry name" value="SMC_hinge_sf"/>
</dbReference>
<dbReference type="AlphaFoldDB" id="A0A2M7PSK1"/>
<dbReference type="InterPro" id="IPR011890">
    <property type="entry name" value="SMC_prok"/>
</dbReference>
<feature type="coiled-coil region" evidence="6">
    <location>
        <begin position="929"/>
        <end position="956"/>
    </location>
</feature>
<dbReference type="Gene3D" id="3.40.50.300">
    <property type="entry name" value="P-loop containing nucleotide triphosphate hydrolases"/>
    <property type="match status" value="2"/>
</dbReference>
<dbReference type="InterPro" id="IPR003395">
    <property type="entry name" value="RecF/RecN/SMC_N"/>
</dbReference>
<dbReference type="PANTHER" id="PTHR43977">
    <property type="entry name" value="STRUCTURAL MAINTENANCE OF CHROMOSOMES PROTEIN 3"/>
    <property type="match status" value="1"/>
</dbReference>
<evidence type="ECO:0000256" key="4">
    <source>
        <dbReference type="ARBA" id="ARBA00023054"/>
    </source>
</evidence>
<dbReference type="EMBL" id="PFKO01000057">
    <property type="protein sequence ID" value="PIY33589.1"/>
    <property type="molecule type" value="Genomic_DNA"/>
</dbReference>
<protein>
    <recommendedName>
        <fullName evidence="6">Chromosome partition protein Smc</fullName>
    </recommendedName>
</protein>
<dbReference type="GO" id="GO:0006260">
    <property type="term" value="P:DNA replication"/>
    <property type="evidence" value="ECO:0007669"/>
    <property type="project" value="UniProtKB-UniRule"/>
</dbReference>
<proteinExistence type="inferred from homology"/>
<dbReference type="GO" id="GO:0005737">
    <property type="term" value="C:cytoplasm"/>
    <property type="evidence" value="ECO:0007669"/>
    <property type="project" value="UniProtKB-SubCell"/>
</dbReference>
<evidence type="ECO:0000256" key="2">
    <source>
        <dbReference type="ARBA" id="ARBA00022741"/>
    </source>
</evidence>
<evidence type="ECO:0000256" key="3">
    <source>
        <dbReference type="ARBA" id="ARBA00022840"/>
    </source>
</evidence>
<dbReference type="GO" id="GO:0005524">
    <property type="term" value="F:ATP binding"/>
    <property type="evidence" value="ECO:0007669"/>
    <property type="project" value="UniProtKB-UniRule"/>
</dbReference>
<feature type="coiled-coil region" evidence="6">
    <location>
        <begin position="262"/>
        <end position="296"/>
    </location>
</feature>
<dbReference type="InterPro" id="IPR010935">
    <property type="entry name" value="SMC_hinge"/>
</dbReference>
<feature type="binding site" evidence="6">
    <location>
        <begin position="32"/>
        <end position="39"/>
    </location>
    <ligand>
        <name>ATP</name>
        <dbReference type="ChEBI" id="CHEBI:30616"/>
    </ligand>
</feature>
<dbReference type="PIRSF" id="PIRSF005719">
    <property type="entry name" value="SMC"/>
    <property type="match status" value="1"/>
</dbReference>
<dbReference type="InterPro" id="IPR027417">
    <property type="entry name" value="P-loop_NTPase"/>
</dbReference>
<keyword evidence="1 6" id="KW-0963">Cytoplasm</keyword>
<dbReference type="Proteomes" id="UP000230646">
    <property type="component" value="Unassembled WGS sequence"/>
</dbReference>
<comment type="similarity">
    <text evidence="6">Belongs to the SMC family.</text>
</comment>
<organism evidence="8 9">
    <name type="scientific">Candidatus Infernicultor aquiphilus</name>
    <dbReference type="NCBI Taxonomy" id="1805029"/>
    <lineage>
        <taxon>Bacteria</taxon>
        <taxon>Pseudomonadati</taxon>
        <taxon>Atribacterota</taxon>
        <taxon>Candidatus Phoenicimicrobiia</taxon>
        <taxon>Candidatus Pheonicimicrobiales</taxon>
        <taxon>Candidatus Phoenicimicrobiaceae</taxon>
        <taxon>Candidatus Infernicultor</taxon>
    </lineage>
</organism>
<dbReference type="GO" id="GO:0030261">
    <property type="term" value="P:chromosome condensation"/>
    <property type="evidence" value="ECO:0007669"/>
    <property type="project" value="InterPro"/>
</dbReference>
<feature type="coiled-coil region" evidence="6">
    <location>
        <begin position="188"/>
        <end position="215"/>
    </location>
</feature>
<keyword evidence="2 6" id="KW-0547">Nucleotide-binding</keyword>
<evidence type="ECO:0000313" key="9">
    <source>
        <dbReference type="Proteomes" id="UP000230646"/>
    </source>
</evidence>
<keyword evidence="3 6" id="KW-0067">ATP-binding</keyword>
<dbReference type="GO" id="GO:0003677">
    <property type="term" value="F:DNA binding"/>
    <property type="evidence" value="ECO:0007669"/>
    <property type="project" value="UniProtKB-UniRule"/>
</dbReference>
<evidence type="ECO:0000259" key="7">
    <source>
        <dbReference type="SMART" id="SM00968"/>
    </source>
</evidence>
<dbReference type="Gene3D" id="1.20.1060.20">
    <property type="match status" value="1"/>
</dbReference>
<evidence type="ECO:0000256" key="5">
    <source>
        <dbReference type="ARBA" id="ARBA00023125"/>
    </source>
</evidence>